<reference evidence="3 4" key="1">
    <citation type="submission" date="2019-08" db="EMBL/GenBank/DDBJ databases">
        <title>Deep-cultivation of Planctomycetes and their phenomic and genomic characterization uncovers novel biology.</title>
        <authorList>
            <person name="Wiegand S."/>
            <person name="Jogler M."/>
            <person name="Boedeker C."/>
            <person name="Pinto D."/>
            <person name="Vollmers J."/>
            <person name="Rivas-Marin E."/>
            <person name="Kohn T."/>
            <person name="Peeters S.H."/>
            <person name="Heuer A."/>
            <person name="Rast P."/>
            <person name="Oberbeckmann S."/>
            <person name="Bunk B."/>
            <person name="Jeske O."/>
            <person name="Meyerdierks A."/>
            <person name="Storesund J.E."/>
            <person name="Kallscheuer N."/>
            <person name="Luecker S."/>
            <person name="Lage O.M."/>
            <person name="Pohl T."/>
            <person name="Merkel B.J."/>
            <person name="Hornburger P."/>
            <person name="Mueller R.-W."/>
            <person name="Bruemmer F."/>
            <person name="Labrenz M."/>
            <person name="Spormann A.M."/>
            <person name="Op den Camp H."/>
            <person name="Overmann J."/>
            <person name="Amann R."/>
            <person name="Jetten M.S.M."/>
            <person name="Mascher T."/>
            <person name="Medema M.H."/>
            <person name="Devos D.P."/>
            <person name="Kaster A.-K."/>
            <person name="Ovreas L."/>
            <person name="Rohde M."/>
            <person name="Galperin M.Y."/>
            <person name="Jogler C."/>
        </authorList>
    </citation>
    <scope>NUCLEOTIDE SEQUENCE [LARGE SCALE GENOMIC DNA]</scope>
    <source>
        <strain evidence="3 4">OJF2</strain>
    </source>
</reference>
<dbReference type="KEGG" id="agv:OJF2_08100"/>
<sequence>MGDWGAGIRRWTRSRSGSALLAVVEATAVGLAYGIADTRISGDEGRHFLAFLAAGVALGFRHAGRAMLCWLPLGVGLYLAHVVAIARGARPPFVEENVRFSEACLFALIPAGLSLMLGALVRVSLASNGVLRREAGPPVRFLPRTTRDVLVAVACLGVGLGLLRRAAFPPTIYAPGFTEARFAQIREGMTAGQVLSILGPPLDRRPWGEGVEAWRYSNQYTYTSDFDRRWLFLRDGVVQSIANDYWWD</sequence>
<accession>A0A5B9VXA7</accession>
<organism evidence="3 4">
    <name type="scientific">Aquisphaera giovannonii</name>
    <dbReference type="NCBI Taxonomy" id="406548"/>
    <lineage>
        <taxon>Bacteria</taxon>
        <taxon>Pseudomonadati</taxon>
        <taxon>Planctomycetota</taxon>
        <taxon>Planctomycetia</taxon>
        <taxon>Isosphaerales</taxon>
        <taxon>Isosphaeraceae</taxon>
        <taxon>Aquisphaera</taxon>
    </lineage>
</organism>
<feature type="transmembrane region" description="Helical" evidence="2">
    <location>
        <begin position="70"/>
        <end position="88"/>
    </location>
</feature>
<dbReference type="OrthoDB" id="105077at2"/>
<name>A0A5B9VXA7_9BACT</name>
<feature type="transmembrane region" description="Helical" evidence="2">
    <location>
        <begin position="145"/>
        <end position="163"/>
    </location>
</feature>
<evidence type="ECO:0000256" key="2">
    <source>
        <dbReference type="SAM" id="Phobius"/>
    </source>
</evidence>
<dbReference type="InterPro" id="IPR037873">
    <property type="entry name" value="BamE-like"/>
</dbReference>
<evidence type="ECO:0000313" key="3">
    <source>
        <dbReference type="EMBL" id="QEH32340.1"/>
    </source>
</evidence>
<dbReference type="Proteomes" id="UP000324233">
    <property type="component" value="Chromosome"/>
</dbReference>
<keyword evidence="4" id="KW-1185">Reference proteome</keyword>
<feature type="transmembrane region" description="Helical" evidence="2">
    <location>
        <begin position="100"/>
        <end position="125"/>
    </location>
</feature>
<dbReference type="RefSeq" id="WP_148591447.1">
    <property type="nucleotide sequence ID" value="NZ_CP042997.1"/>
</dbReference>
<evidence type="ECO:0008006" key="5">
    <source>
        <dbReference type="Google" id="ProtNLM"/>
    </source>
</evidence>
<dbReference type="Gene3D" id="3.30.1450.10">
    <property type="match status" value="1"/>
</dbReference>
<gene>
    <name evidence="3" type="ORF">OJF2_08100</name>
</gene>
<proteinExistence type="predicted"/>
<evidence type="ECO:0000256" key="1">
    <source>
        <dbReference type="ARBA" id="ARBA00022729"/>
    </source>
</evidence>
<keyword evidence="2" id="KW-0472">Membrane</keyword>
<keyword evidence="2" id="KW-1133">Transmembrane helix</keyword>
<evidence type="ECO:0000313" key="4">
    <source>
        <dbReference type="Proteomes" id="UP000324233"/>
    </source>
</evidence>
<keyword evidence="2" id="KW-0812">Transmembrane</keyword>
<keyword evidence="1" id="KW-0732">Signal</keyword>
<protein>
    <recommendedName>
        <fullName evidence="5">Lipoprotein SmpA/OmlA domain-containing protein</fullName>
    </recommendedName>
</protein>
<dbReference type="EMBL" id="CP042997">
    <property type="protein sequence ID" value="QEH32340.1"/>
    <property type="molecule type" value="Genomic_DNA"/>
</dbReference>
<dbReference type="AlphaFoldDB" id="A0A5B9VXA7"/>